<name>A0A6A5JZV9_9PLEO</name>
<dbReference type="EMBL" id="ML975410">
    <property type="protein sequence ID" value="KAF1830109.1"/>
    <property type="molecule type" value="Genomic_DNA"/>
</dbReference>
<dbReference type="Gene3D" id="3.90.1200.10">
    <property type="match status" value="1"/>
</dbReference>
<accession>A0A6A5JZV9</accession>
<protein>
    <recommendedName>
        <fullName evidence="1">Aminoglycoside phosphotransferase domain-containing protein</fullName>
    </recommendedName>
</protein>
<keyword evidence="3" id="KW-1185">Reference proteome</keyword>
<dbReference type="Proteomes" id="UP000800040">
    <property type="component" value="Unassembled WGS sequence"/>
</dbReference>
<dbReference type="PANTHER" id="PTHR21310">
    <property type="entry name" value="AMINOGLYCOSIDE PHOSPHOTRANSFERASE-RELATED-RELATED"/>
    <property type="match status" value="1"/>
</dbReference>
<evidence type="ECO:0000313" key="3">
    <source>
        <dbReference type="Proteomes" id="UP000800040"/>
    </source>
</evidence>
<dbReference type="InterPro" id="IPR011009">
    <property type="entry name" value="Kinase-like_dom_sf"/>
</dbReference>
<gene>
    <name evidence="2" type="ORF">BDW02DRAFT_633924</name>
</gene>
<dbReference type="AlphaFoldDB" id="A0A6A5JZV9"/>
<evidence type="ECO:0000259" key="1">
    <source>
        <dbReference type="Pfam" id="PF01636"/>
    </source>
</evidence>
<proteinExistence type="predicted"/>
<reference evidence="2" key="1">
    <citation type="submission" date="2020-01" db="EMBL/GenBank/DDBJ databases">
        <authorList>
            <consortium name="DOE Joint Genome Institute"/>
            <person name="Haridas S."/>
            <person name="Albert R."/>
            <person name="Binder M."/>
            <person name="Bloem J."/>
            <person name="Labutti K."/>
            <person name="Salamov A."/>
            <person name="Andreopoulos B."/>
            <person name="Baker S.E."/>
            <person name="Barry K."/>
            <person name="Bills G."/>
            <person name="Bluhm B.H."/>
            <person name="Cannon C."/>
            <person name="Castanera R."/>
            <person name="Culley D.E."/>
            <person name="Daum C."/>
            <person name="Ezra D."/>
            <person name="Gonzalez J.B."/>
            <person name="Henrissat B."/>
            <person name="Kuo A."/>
            <person name="Liang C."/>
            <person name="Lipzen A."/>
            <person name="Lutzoni F."/>
            <person name="Magnuson J."/>
            <person name="Mondo S."/>
            <person name="Nolan M."/>
            <person name="Ohm R."/>
            <person name="Pangilinan J."/>
            <person name="Park H.-J."/>
            <person name="Ramirez L."/>
            <person name="Alfaro M."/>
            <person name="Sun H."/>
            <person name="Tritt A."/>
            <person name="Yoshinaga Y."/>
            <person name="Zwiers L.-H."/>
            <person name="Turgeon B.G."/>
            <person name="Goodwin S.B."/>
            <person name="Spatafora J.W."/>
            <person name="Crous P.W."/>
            <person name="Grigoriev I.V."/>
        </authorList>
    </citation>
    <scope>NUCLEOTIDE SEQUENCE</scope>
    <source>
        <strain evidence="2">P77</strain>
    </source>
</reference>
<dbReference type="OrthoDB" id="5598852at2759"/>
<dbReference type="SUPFAM" id="SSF56112">
    <property type="entry name" value="Protein kinase-like (PK-like)"/>
    <property type="match status" value="1"/>
</dbReference>
<dbReference type="Pfam" id="PF01636">
    <property type="entry name" value="APH"/>
    <property type="match status" value="1"/>
</dbReference>
<dbReference type="PANTHER" id="PTHR21310:SF59">
    <property type="entry name" value="AMINOGLYCOSIDE PHOSPHOTRANSFERASE DOMAIN-CONTAINING PROTEIN"/>
    <property type="match status" value="1"/>
</dbReference>
<feature type="domain" description="Aminoglycoside phosphotransferase" evidence="1">
    <location>
        <begin position="93"/>
        <end position="249"/>
    </location>
</feature>
<sequence length="419" mass="46903">MSNQSQTDNSIPVYTIDASISALFTSHTTTTQGECDKRATSLLSAPVTPVPIQGAFSYTVVGGSPPRLVQFRCSESDIDMNLLHLARSIHGGLVASTISHGHIGRCQPLSIYIIERLPGITYMESCLTNGVTAALSPQQSQRQKNTVIDFARFFAASWKAPQPMEARSVQDSFMSKLQLLAQKLPSRFFDSVEELSNNLSLLFSEGYPAVLTHGDLCEMNFLVDPETGHLTGVIDWAEAGILPFGCALWGLENILGFMDRRGWHYFDSYQELEDLFWRSFKDSVGETLDGTWRAIQVARRIGILFRYGFRWDEALRERIIVENDSGMKLRQCRTRVSQWGKDKNVKPQEMEAIVQERQKRRLVETDKGPLVFEVRGGPAEPQKIGWWMNQHDVAESFLYAPSPAASTPSTVGCHTISDS</sequence>
<dbReference type="InterPro" id="IPR002575">
    <property type="entry name" value="Aminoglycoside_PTrfase"/>
</dbReference>
<organism evidence="2 3">
    <name type="scientific">Decorospora gaudefroyi</name>
    <dbReference type="NCBI Taxonomy" id="184978"/>
    <lineage>
        <taxon>Eukaryota</taxon>
        <taxon>Fungi</taxon>
        <taxon>Dikarya</taxon>
        <taxon>Ascomycota</taxon>
        <taxon>Pezizomycotina</taxon>
        <taxon>Dothideomycetes</taxon>
        <taxon>Pleosporomycetidae</taxon>
        <taxon>Pleosporales</taxon>
        <taxon>Pleosporineae</taxon>
        <taxon>Pleosporaceae</taxon>
        <taxon>Decorospora</taxon>
    </lineage>
</organism>
<dbReference type="InterPro" id="IPR051678">
    <property type="entry name" value="AGP_Transferase"/>
</dbReference>
<evidence type="ECO:0000313" key="2">
    <source>
        <dbReference type="EMBL" id="KAF1830109.1"/>
    </source>
</evidence>